<evidence type="ECO:0000313" key="4">
    <source>
        <dbReference type="Proteomes" id="UP000238479"/>
    </source>
</evidence>
<dbReference type="Gene3D" id="3.40.50.300">
    <property type="entry name" value="P-loop containing nucleotide triphosphate hydrolases"/>
    <property type="match status" value="1"/>
</dbReference>
<evidence type="ECO:0000256" key="2">
    <source>
        <dbReference type="SAM" id="Phobius"/>
    </source>
</evidence>
<dbReference type="Gramene" id="PRQ48497">
    <property type="protein sequence ID" value="PRQ48497"/>
    <property type="gene ID" value="RchiOBHm_Chr2g0111381"/>
</dbReference>
<reference evidence="3 4" key="1">
    <citation type="journal article" date="2018" name="Nat. Genet.">
        <title>The Rosa genome provides new insights in the design of modern roses.</title>
        <authorList>
            <person name="Bendahmane M."/>
        </authorList>
    </citation>
    <scope>NUCLEOTIDE SEQUENCE [LARGE SCALE GENOMIC DNA]</scope>
    <source>
        <strain evidence="4">cv. Old Blush</strain>
    </source>
</reference>
<sequence>MNICWLIHSIIWDTAGQECYHSLAPMYYRGAATAESFVFRELRTNPTLIMFLAGNKADLEEKRKVGTVVYTHYYLSLFIFLLPLFMKCSQLYICISIEFCK</sequence>
<dbReference type="Pfam" id="PF00071">
    <property type="entry name" value="Ras"/>
    <property type="match status" value="1"/>
</dbReference>
<dbReference type="EMBL" id="PDCK01000040">
    <property type="protein sequence ID" value="PRQ48497.1"/>
    <property type="molecule type" value="Genomic_DNA"/>
</dbReference>
<keyword evidence="2" id="KW-1133">Transmembrane helix</keyword>
<dbReference type="InterPro" id="IPR027417">
    <property type="entry name" value="P-loop_NTPase"/>
</dbReference>
<evidence type="ECO:0000256" key="1">
    <source>
        <dbReference type="ARBA" id="ARBA00022741"/>
    </source>
</evidence>
<feature type="transmembrane region" description="Helical" evidence="2">
    <location>
        <begin position="73"/>
        <end position="95"/>
    </location>
</feature>
<keyword evidence="4" id="KW-1185">Reference proteome</keyword>
<dbReference type="Proteomes" id="UP000238479">
    <property type="component" value="Chromosome 2"/>
</dbReference>
<dbReference type="GO" id="GO:0005525">
    <property type="term" value="F:GTP binding"/>
    <property type="evidence" value="ECO:0007669"/>
    <property type="project" value="InterPro"/>
</dbReference>
<protein>
    <submittedName>
        <fullName evidence="3">Putative P-loop containing nucleoside triphosphate hydrolase</fullName>
    </submittedName>
</protein>
<dbReference type="GO" id="GO:0003924">
    <property type="term" value="F:GTPase activity"/>
    <property type="evidence" value="ECO:0007669"/>
    <property type="project" value="InterPro"/>
</dbReference>
<keyword evidence="3" id="KW-0378">Hydrolase</keyword>
<dbReference type="PANTHER" id="PTHR47978">
    <property type="match status" value="1"/>
</dbReference>
<dbReference type="AlphaFoldDB" id="A0A2P6RQ02"/>
<proteinExistence type="predicted"/>
<gene>
    <name evidence="3" type="ORF">RchiOBHm_Chr2g0111381</name>
</gene>
<dbReference type="STRING" id="74649.A0A2P6RQ02"/>
<dbReference type="SMART" id="SM00175">
    <property type="entry name" value="RAB"/>
    <property type="match status" value="1"/>
</dbReference>
<accession>A0A2P6RQ02</accession>
<dbReference type="SUPFAM" id="SSF52540">
    <property type="entry name" value="P-loop containing nucleoside triphosphate hydrolases"/>
    <property type="match status" value="1"/>
</dbReference>
<dbReference type="InterPro" id="IPR001806">
    <property type="entry name" value="Small_GTPase"/>
</dbReference>
<evidence type="ECO:0000313" key="3">
    <source>
        <dbReference type="EMBL" id="PRQ48497.1"/>
    </source>
</evidence>
<keyword evidence="1" id="KW-0547">Nucleotide-binding</keyword>
<keyword evidence="2" id="KW-0812">Transmembrane</keyword>
<comment type="caution">
    <text evidence="3">The sequence shown here is derived from an EMBL/GenBank/DDBJ whole genome shotgun (WGS) entry which is preliminary data.</text>
</comment>
<keyword evidence="2" id="KW-0472">Membrane</keyword>
<organism evidence="3 4">
    <name type="scientific">Rosa chinensis</name>
    <name type="common">China rose</name>
    <dbReference type="NCBI Taxonomy" id="74649"/>
    <lineage>
        <taxon>Eukaryota</taxon>
        <taxon>Viridiplantae</taxon>
        <taxon>Streptophyta</taxon>
        <taxon>Embryophyta</taxon>
        <taxon>Tracheophyta</taxon>
        <taxon>Spermatophyta</taxon>
        <taxon>Magnoliopsida</taxon>
        <taxon>eudicotyledons</taxon>
        <taxon>Gunneridae</taxon>
        <taxon>Pentapetalae</taxon>
        <taxon>rosids</taxon>
        <taxon>fabids</taxon>
        <taxon>Rosales</taxon>
        <taxon>Rosaceae</taxon>
        <taxon>Rosoideae</taxon>
        <taxon>Rosoideae incertae sedis</taxon>
        <taxon>Rosa</taxon>
    </lineage>
</organism>
<name>A0A2P6RQ02_ROSCH</name>